<dbReference type="GO" id="GO:0005524">
    <property type="term" value="F:ATP binding"/>
    <property type="evidence" value="ECO:0007669"/>
    <property type="project" value="UniProtKB-UniRule"/>
</dbReference>
<name>A0A3R5TDL8_9CLOT</name>
<dbReference type="EMBL" id="CP025746">
    <property type="protein sequence ID" value="QAA30955.1"/>
    <property type="molecule type" value="Genomic_DNA"/>
</dbReference>
<keyword evidence="1" id="KW-0067">ATP-binding</keyword>
<gene>
    <name evidence="3" type="ORF">C1I91_04335</name>
</gene>
<dbReference type="Proteomes" id="UP000286268">
    <property type="component" value="Chromosome"/>
</dbReference>
<organism evidence="3 4">
    <name type="scientific">Clostridium manihotivorum</name>
    <dbReference type="NCBI Taxonomy" id="2320868"/>
    <lineage>
        <taxon>Bacteria</taxon>
        <taxon>Bacillati</taxon>
        <taxon>Bacillota</taxon>
        <taxon>Clostridia</taxon>
        <taxon>Eubacteriales</taxon>
        <taxon>Clostridiaceae</taxon>
        <taxon>Clostridium</taxon>
    </lineage>
</organism>
<protein>
    <recommendedName>
        <fullName evidence="2">FtsK domain-containing protein</fullName>
    </recommendedName>
</protein>
<evidence type="ECO:0000256" key="1">
    <source>
        <dbReference type="PROSITE-ProRule" id="PRU00289"/>
    </source>
</evidence>
<sequence>MILIGMIKKMNNSMRWGFHMDLFTNYNLTIAIKHDISSHNHCLITGSSGSGKSYALLYLLGMLLKSEPTIKVYFCDFKNSNDFNFLKDYEHYYSGNKCYKGIMDYYKAFTEARVSGNSDTRHILICDEYPAFINYLQMKDKQDKTKYATDILSAVSEILMLGRGIGFGIWIITQRADNSLFNNGARDNFMIIVALGRLSREQKSMLFSGEELPDKIYRQGEGILLADGYELKEVKYPKINNVSDWKRHILSVIKQ</sequence>
<evidence type="ECO:0000313" key="4">
    <source>
        <dbReference type="Proteomes" id="UP000286268"/>
    </source>
</evidence>
<reference evidence="3 4" key="1">
    <citation type="submission" date="2018-01" db="EMBL/GenBank/DDBJ databases">
        <title>Genome Sequencing and Assembly of Anaerobacter polyendosporus strain CT4.</title>
        <authorList>
            <person name="Tachaapaikoon C."/>
            <person name="Sutheeworapong S."/>
            <person name="Jenjaroenpun P."/>
            <person name="Wongsurawat T."/>
            <person name="Nookeaw I."/>
            <person name="Cheawchanlertfa P."/>
            <person name="Kosugi A."/>
            <person name="Cheevadhanarak S."/>
            <person name="Ratanakhanokchai K."/>
        </authorList>
    </citation>
    <scope>NUCLEOTIDE SEQUENCE [LARGE SCALE GENOMIC DNA]</scope>
    <source>
        <strain evidence="3 4">CT4</strain>
    </source>
</reference>
<dbReference type="KEGG" id="cmah:C1I91_04335"/>
<feature type="binding site" evidence="1">
    <location>
        <begin position="46"/>
        <end position="53"/>
    </location>
    <ligand>
        <name>ATP</name>
        <dbReference type="ChEBI" id="CHEBI:30616"/>
    </ligand>
</feature>
<dbReference type="Pfam" id="PF01580">
    <property type="entry name" value="FtsK_SpoIIIE"/>
    <property type="match status" value="1"/>
</dbReference>
<feature type="domain" description="FtsK" evidence="2">
    <location>
        <begin position="27"/>
        <end position="204"/>
    </location>
</feature>
<proteinExistence type="predicted"/>
<evidence type="ECO:0000313" key="3">
    <source>
        <dbReference type="EMBL" id="QAA30955.1"/>
    </source>
</evidence>
<dbReference type="Gene3D" id="3.40.50.300">
    <property type="entry name" value="P-loop containing nucleotide triphosphate hydrolases"/>
    <property type="match status" value="2"/>
</dbReference>
<evidence type="ECO:0000259" key="2">
    <source>
        <dbReference type="PROSITE" id="PS50901"/>
    </source>
</evidence>
<dbReference type="InterPro" id="IPR002543">
    <property type="entry name" value="FtsK_dom"/>
</dbReference>
<dbReference type="AlphaFoldDB" id="A0A3R5TDL8"/>
<dbReference type="SUPFAM" id="SSF52540">
    <property type="entry name" value="P-loop containing nucleoside triphosphate hydrolases"/>
    <property type="match status" value="1"/>
</dbReference>
<keyword evidence="1" id="KW-0547">Nucleotide-binding</keyword>
<dbReference type="GO" id="GO:0003677">
    <property type="term" value="F:DNA binding"/>
    <property type="evidence" value="ECO:0007669"/>
    <property type="project" value="InterPro"/>
</dbReference>
<dbReference type="PROSITE" id="PS50901">
    <property type="entry name" value="FTSK"/>
    <property type="match status" value="1"/>
</dbReference>
<accession>A0A3R5TDL8</accession>
<dbReference type="InterPro" id="IPR027417">
    <property type="entry name" value="P-loop_NTPase"/>
</dbReference>
<keyword evidence="4" id="KW-1185">Reference proteome</keyword>